<keyword evidence="4" id="KW-1185">Reference proteome</keyword>
<organism evidence="3 4">
    <name type="scientific">Rugosimonospora africana</name>
    <dbReference type="NCBI Taxonomy" id="556532"/>
    <lineage>
        <taxon>Bacteria</taxon>
        <taxon>Bacillati</taxon>
        <taxon>Actinomycetota</taxon>
        <taxon>Actinomycetes</taxon>
        <taxon>Micromonosporales</taxon>
        <taxon>Micromonosporaceae</taxon>
        <taxon>Rugosimonospora</taxon>
    </lineage>
</organism>
<dbReference type="PANTHER" id="PTHR43649:SF29">
    <property type="entry name" value="OSMOPROTECTIVE COMPOUNDS-BINDING PROTEIN GGTB"/>
    <property type="match status" value="1"/>
</dbReference>
<protein>
    <recommendedName>
        <fullName evidence="5">Carbohydrate ABC transporter substrate-binding protein (CUT1 family)</fullName>
    </recommendedName>
</protein>
<dbReference type="SUPFAM" id="SSF53850">
    <property type="entry name" value="Periplasmic binding protein-like II"/>
    <property type="match status" value="1"/>
</dbReference>
<dbReference type="InterPro" id="IPR050490">
    <property type="entry name" value="Bact_solute-bd_prot1"/>
</dbReference>
<proteinExistence type="inferred from homology"/>
<dbReference type="AlphaFoldDB" id="A0A8J3VU37"/>
<comment type="caution">
    <text evidence="3">The sequence shown here is derived from an EMBL/GenBank/DDBJ whole genome shotgun (WGS) entry which is preliminary data.</text>
</comment>
<name>A0A8J3VU37_9ACTN</name>
<evidence type="ECO:0000256" key="1">
    <source>
        <dbReference type="ARBA" id="ARBA00008520"/>
    </source>
</evidence>
<reference evidence="3" key="1">
    <citation type="submission" date="2021-01" db="EMBL/GenBank/DDBJ databases">
        <title>Whole genome shotgun sequence of Rugosimonospora africana NBRC 104875.</title>
        <authorList>
            <person name="Komaki H."/>
            <person name="Tamura T."/>
        </authorList>
    </citation>
    <scope>NUCLEOTIDE SEQUENCE</scope>
    <source>
        <strain evidence="3">NBRC 104875</strain>
    </source>
</reference>
<dbReference type="Gene3D" id="3.40.190.10">
    <property type="entry name" value="Periplasmic binding protein-like II"/>
    <property type="match status" value="2"/>
</dbReference>
<dbReference type="EMBL" id="BONZ01000068">
    <property type="protein sequence ID" value="GIH18639.1"/>
    <property type="molecule type" value="Genomic_DNA"/>
</dbReference>
<dbReference type="Proteomes" id="UP000642748">
    <property type="component" value="Unassembled WGS sequence"/>
</dbReference>
<keyword evidence="2" id="KW-0813">Transport</keyword>
<dbReference type="Pfam" id="PF01547">
    <property type="entry name" value="SBP_bac_1"/>
    <property type="match status" value="1"/>
</dbReference>
<evidence type="ECO:0008006" key="5">
    <source>
        <dbReference type="Google" id="ProtNLM"/>
    </source>
</evidence>
<evidence type="ECO:0000313" key="4">
    <source>
        <dbReference type="Proteomes" id="UP000642748"/>
    </source>
</evidence>
<gene>
    <name evidence="3" type="ORF">Raf01_68110</name>
</gene>
<dbReference type="RefSeq" id="WP_203922133.1">
    <property type="nucleotide sequence ID" value="NZ_BONZ01000068.1"/>
</dbReference>
<accession>A0A8J3VU37</accession>
<comment type="similarity">
    <text evidence="1">Belongs to the bacterial solute-binding protein 1 family.</text>
</comment>
<evidence type="ECO:0000256" key="2">
    <source>
        <dbReference type="ARBA" id="ARBA00022448"/>
    </source>
</evidence>
<dbReference type="InterPro" id="IPR006059">
    <property type="entry name" value="SBP"/>
</dbReference>
<sequence length="464" mass="49855">MDTRISALPPRAHFRRRRGAVRSLTAVAIAATCIASGLTACSSDGSGSGSKVTLTIGEWTNPGAIEFTQQLNAAFEKAHPGVTVKLQQAPTANNAWQQLTSSLLQSKSVDVLAQFAPTQQAYAPSYTKLQPGGAAALVTAGKLVDLKDQPFMKNYDTTMQQAAVGYNGGVYGVMAAEYVSTGAIWYKKDLLAKYNLQVPSTFQEFLDDCATLKSKGVTPIFAAGKDGFQGGIWNGIMNQTLMAGHPSSDSVKVSTDRATAFWQKTQSWNDPVYKTISQEYQQAVKYLEPGAAGVAQLTAPGVWATQANNYPFLLDGSWDSATIQQANPKLNLGFFQLPGTNNAADNRVVVKPDLTWVVPTTSAHQDLAMQWLAFFSQPDNYKKWLTATGSVSTQPALTNAGLSWMDWLDAHSKDAFAQLTNPWVPAGASTDAGGPDFYKLAPIGSDSIDTILKRSAEAYQKAVK</sequence>
<evidence type="ECO:0000313" key="3">
    <source>
        <dbReference type="EMBL" id="GIH18639.1"/>
    </source>
</evidence>
<dbReference type="PANTHER" id="PTHR43649">
    <property type="entry name" value="ARABINOSE-BINDING PROTEIN-RELATED"/>
    <property type="match status" value="1"/>
</dbReference>